<dbReference type="GO" id="GO:0016887">
    <property type="term" value="F:ATP hydrolysis activity"/>
    <property type="evidence" value="ECO:0007669"/>
    <property type="project" value="InterPro"/>
</dbReference>
<dbReference type="Proteomes" id="UP000003340">
    <property type="component" value="Unassembled WGS sequence"/>
</dbReference>
<reference evidence="7 8" key="2">
    <citation type="submission" date="2009-02" db="EMBL/GenBank/DDBJ databases">
        <title>Draft genome sequence of Clostridium methylpentosum (DSM 5476).</title>
        <authorList>
            <person name="Sudarsanam P."/>
            <person name="Ley R."/>
            <person name="Guruge J."/>
            <person name="Turnbaugh P.J."/>
            <person name="Mahowald M."/>
            <person name="Liep D."/>
            <person name="Gordon J."/>
        </authorList>
    </citation>
    <scope>NUCLEOTIDE SEQUENCE [LARGE SCALE GENOMIC DNA]</scope>
    <source>
        <strain evidence="7 8">DSM 5476</strain>
    </source>
</reference>
<sequence length="645" mass="71755">MPQIHLLDKAVSELIAAGEVIERPASIVKELLENSIDSGATSVTVEIKTGGKQLIRITDNGCGISPDDVPKAFLRHATSKIQTEPDLEHIATLGFRGEALASICAVSKIELLTKTAEEQFGTRYTISGGEGGELEETGCPDGTTILVREIFYDVPARLKFLKKDVTEGNAIQSIVDKIALSHPEISIKFLRDGKRVLNTPGNGDRFSVIHAVFGREFASTLMPVDYKAGSFPVNGFASVPMKSRANRSMQHFFINGRYVKSKTCCTALEEAYKGSIMVGKFPACVLNLELPFEMVDVNVHPSKIEVRFTDERAVFEAVYFAVKSAIAQQSRLSAVPRETEIVKPHVERVLSQPQELDQMGLGVRPTPQPISVSAPPSQLRDSGFNYQVRKKEPVPQKESSFSFLKKESFAPAGNTAGQRSAPKRLEDRIIPETPEMPKSSEVVLTKEQSKHQPEKEARPVYRIIGELFKTYILAEVEDQLVMVDKHAAHERILYEKLKQEAGNLDRQVLLAPVSVTCSVEEHECILANAETLERLGFLAEDFGGSSVLIREIPMVLDREAVEDVFGDILNNLMKNKRDVSPQVLEELYHSMACKAAIKANDVNSPAELERLFERVYFDEAIRYCPHGRPVAITMTKERFERQFGR</sequence>
<dbReference type="Gene3D" id="3.30.230.10">
    <property type="match status" value="1"/>
</dbReference>
<dbReference type="InterPro" id="IPR013507">
    <property type="entry name" value="DNA_mismatch_S5_2-like"/>
</dbReference>
<name>C0EF23_9FIRM</name>
<dbReference type="GO" id="GO:0030983">
    <property type="term" value="F:mismatched DNA binding"/>
    <property type="evidence" value="ECO:0007669"/>
    <property type="project" value="InterPro"/>
</dbReference>
<dbReference type="InterPro" id="IPR020568">
    <property type="entry name" value="Ribosomal_Su5_D2-typ_SF"/>
</dbReference>
<dbReference type="Gene3D" id="3.30.565.10">
    <property type="entry name" value="Histidine kinase-like ATPase, C-terminal domain"/>
    <property type="match status" value="1"/>
</dbReference>
<keyword evidence="2 4" id="KW-0227">DNA damage</keyword>
<dbReference type="SMART" id="SM01340">
    <property type="entry name" value="DNA_mis_repair"/>
    <property type="match status" value="1"/>
</dbReference>
<evidence type="ECO:0000256" key="4">
    <source>
        <dbReference type="HAMAP-Rule" id="MF_00149"/>
    </source>
</evidence>
<keyword evidence="8" id="KW-1185">Reference proteome</keyword>
<dbReference type="InterPro" id="IPR037198">
    <property type="entry name" value="MutL_C_sf"/>
</dbReference>
<gene>
    <name evidence="4 7" type="primary">mutL</name>
    <name evidence="7" type="ORF">CLOSTMETH_02462</name>
</gene>
<dbReference type="InterPro" id="IPR042121">
    <property type="entry name" value="MutL_C_regsub"/>
</dbReference>
<dbReference type="HOGENOM" id="CLU_004131_4_1_9"/>
<dbReference type="AlphaFoldDB" id="C0EF23"/>
<dbReference type="Pfam" id="PF01119">
    <property type="entry name" value="DNA_mis_repair"/>
    <property type="match status" value="1"/>
</dbReference>
<dbReference type="GO" id="GO:0005524">
    <property type="term" value="F:ATP binding"/>
    <property type="evidence" value="ECO:0007669"/>
    <property type="project" value="InterPro"/>
</dbReference>
<dbReference type="GO" id="GO:0006298">
    <property type="term" value="P:mismatch repair"/>
    <property type="evidence" value="ECO:0007669"/>
    <property type="project" value="UniProtKB-UniRule"/>
</dbReference>
<dbReference type="GO" id="GO:0140664">
    <property type="term" value="F:ATP-dependent DNA damage sensor activity"/>
    <property type="evidence" value="ECO:0007669"/>
    <property type="project" value="InterPro"/>
</dbReference>
<reference evidence="7 8" key="1">
    <citation type="submission" date="2009-01" db="EMBL/GenBank/DDBJ databases">
        <authorList>
            <person name="Fulton L."/>
            <person name="Clifton S."/>
            <person name="Fulton B."/>
            <person name="Xu J."/>
            <person name="Minx P."/>
            <person name="Pepin K.H."/>
            <person name="Johnson M."/>
            <person name="Bhonagiri V."/>
            <person name="Nash W.E."/>
            <person name="Mardis E.R."/>
            <person name="Wilson R.K."/>
        </authorList>
    </citation>
    <scope>NUCLEOTIDE SEQUENCE [LARGE SCALE GENOMIC DNA]</scope>
    <source>
        <strain evidence="7 8">DSM 5476</strain>
    </source>
</reference>
<dbReference type="SUPFAM" id="SSF118116">
    <property type="entry name" value="DNA mismatch repair protein MutL"/>
    <property type="match status" value="1"/>
</dbReference>
<evidence type="ECO:0000256" key="2">
    <source>
        <dbReference type="ARBA" id="ARBA00022763"/>
    </source>
</evidence>
<evidence type="ECO:0000259" key="6">
    <source>
        <dbReference type="SMART" id="SM01340"/>
    </source>
</evidence>
<dbReference type="InterPro" id="IPR038973">
    <property type="entry name" value="MutL/Mlh/Pms-like"/>
</dbReference>
<dbReference type="InterPro" id="IPR042120">
    <property type="entry name" value="MutL_C_dimsub"/>
</dbReference>
<dbReference type="GO" id="GO:0032300">
    <property type="term" value="C:mismatch repair complex"/>
    <property type="evidence" value="ECO:0007669"/>
    <property type="project" value="InterPro"/>
</dbReference>
<dbReference type="eggNOG" id="COG0323">
    <property type="taxonomic scope" value="Bacteria"/>
</dbReference>
<dbReference type="InterPro" id="IPR020667">
    <property type="entry name" value="DNA_mismatch_repair_MutL"/>
</dbReference>
<dbReference type="InterPro" id="IPR002099">
    <property type="entry name" value="MutL/Mlh/PMS"/>
</dbReference>
<dbReference type="SMART" id="SM00853">
    <property type="entry name" value="MutL_C"/>
    <property type="match status" value="1"/>
</dbReference>
<feature type="domain" description="MutL C-terminal dimerisation" evidence="5">
    <location>
        <begin position="463"/>
        <end position="603"/>
    </location>
</feature>
<dbReference type="InterPro" id="IPR014721">
    <property type="entry name" value="Ribsml_uS5_D2-typ_fold_subgr"/>
</dbReference>
<dbReference type="EMBL" id="ACEC01000082">
    <property type="protein sequence ID" value="EEG29925.1"/>
    <property type="molecule type" value="Genomic_DNA"/>
</dbReference>
<dbReference type="InterPro" id="IPR014790">
    <property type="entry name" value="MutL_C"/>
</dbReference>
<evidence type="ECO:0000313" key="7">
    <source>
        <dbReference type="EMBL" id="EEG29925.1"/>
    </source>
</evidence>
<evidence type="ECO:0000313" key="8">
    <source>
        <dbReference type="Proteomes" id="UP000003340"/>
    </source>
</evidence>
<comment type="similarity">
    <text evidence="1 4">Belongs to the DNA mismatch repair MutL/HexB family.</text>
</comment>
<dbReference type="CDD" id="cd16926">
    <property type="entry name" value="HATPase_MutL-MLH-PMS-like"/>
    <property type="match status" value="1"/>
</dbReference>
<organism evidence="7 8">
    <name type="scientific">[Clostridium] methylpentosum DSM 5476</name>
    <dbReference type="NCBI Taxonomy" id="537013"/>
    <lineage>
        <taxon>Bacteria</taxon>
        <taxon>Bacillati</taxon>
        <taxon>Bacillota</taxon>
        <taxon>Clostridia</taxon>
        <taxon>Eubacteriales</taxon>
        <taxon>Oscillospiraceae</taxon>
        <taxon>Oscillospiraceae incertae sedis</taxon>
    </lineage>
</organism>
<dbReference type="NCBIfam" id="TIGR00585">
    <property type="entry name" value="mutl"/>
    <property type="match status" value="1"/>
</dbReference>
<dbReference type="PROSITE" id="PS00058">
    <property type="entry name" value="DNA_MISMATCH_REPAIR_1"/>
    <property type="match status" value="1"/>
</dbReference>
<dbReference type="SUPFAM" id="SSF55874">
    <property type="entry name" value="ATPase domain of HSP90 chaperone/DNA topoisomerase II/histidine kinase"/>
    <property type="match status" value="1"/>
</dbReference>
<evidence type="ECO:0000256" key="1">
    <source>
        <dbReference type="ARBA" id="ARBA00006082"/>
    </source>
</evidence>
<dbReference type="InterPro" id="IPR036890">
    <property type="entry name" value="HATPase_C_sf"/>
</dbReference>
<keyword evidence="3 4" id="KW-0234">DNA repair</keyword>
<evidence type="ECO:0000256" key="3">
    <source>
        <dbReference type="ARBA" id="ARBA00023204"/>
    </source>
</evidence>
<accession>C0EF23</accession>
<protein>
    <recommendedName>
        <fullName evidence="4">DNA mismatch repair protein MutL</fullName>
    </recommendedName>
</protein>
<dbReference type="STRING" id="537013.CLOSTMETH_02462"/>
<dbReference type="CDD" id="cd00782">
    <property type="entry name" value="MutL_Trans"/>
    <property type="match status" value="1"/>
</dbReference>
<dbReference type="PANTHER" id="PTHR10073">
    <property type="entry name" value="DNA MISMATCH REPAIR PROTEIN MLH, PMS, MUTL"/>
    <property type="match status" value="1"/>
</dbReference>
<comment type="function">
    <text evidence="4">This protein is involved in the repair of mismatches in DNA. It is required for dam-dependent methyl-directed DNA mismatch repair. May act as a 'molecular matchmaker', a protein that promotes the formation of a stable complex between two or more DNA-binding proteins in an ATP-dependent manner without itself being part of a final effector complex.</text>
</comment>
<dbReference type="Gene3D" id="3.30.1540.20">
    <property type="entry name" value="MutL, C-terminal domain, dimerisation subdomain"/>
    <property type="match status" value="1"/>
</dbReference>
<feature type="domain" description="DNA mismatch repair protein S5" evidence="6">
    <location>
        <begin position="209"/>
        <end position="327"/>
    </location>
</feature>
<dbReference type="FunFam" id="3.30.565.10:FF:000003">
    <property type="entry name" value="DNA mismatch repair endonuclease MutL"/>
    <property type="match status" value="1"/>
</dbReference>
<comment type="caution">
    <text evidence="7">The sequence shown here is derived from an EMBL/GenBank/DDBJ whole genome shotgun (WGS) entry which is preliminary data.</text>
</comment>
<dbReference type="PANTHER" id="PTHR10073:SF12">
    <property type="entry name" value="DNA MISMATCH REPAIR PROTEIN MLH1"/>
    <property type="match status" value="1"/>
</dbReference>
<dbReference type="SUPFAM" id="SSF54211">
    <property type="entry name" value="Ribosomal protein S5 domain 2-like"/>
    <property type="match status" value="1"/>
</dbReference>
<proteinExistence type="inferred from homology"/>
<dbReference type="InterPro" id="IPR014762">
    <property type="entry name" value="DNA_mismatch_repair_CS"/>
</dbReference>
<dbReference type="Pfam" id="PF08676">
    <property type="entry name" value="MutL_C"/>
    <property type="match status" value="1"/>
</dbReference>
<dbReference type="Pfam" id="PF13589">
    <property type="entry name" value="HATPase_c_3"/>
    <property type="match status" value="1"/>
</dbReference>
<dbReference type="Gene3D" id="3.30.1370.100">
    <property type="entry name" value="MutL, C-terminal domain, regulatory subdomain"/>
    <property type="match status" value="1"/>
</dbReference>
<evidence type="ECO:0000259" key="5">
    <source>
        <dbReference type="SMART" id="SM00853"/>
    </source>
</evidence>
<dbReference type="HAMAP" id="MF_00149">
    <property type="entry name" value="DNA_mis_repair"/>
    <property type="match status" value="1"/>
</dbReference>